<evidence type="ECO:0000256" key="2">
    <source>
        <dbReference type="ARBA" id="ARBA00023015"/>
    </source>
</evidence>
<accession>A0ABX8KTD5</accession>
<dbReference type="SUPFAM" id="SSF46785">
    <property type="entry name" value="Winged helix' DNA-binding domain"/>
    <property type="match status" value="1"/>
</dbReference>
<evidence type="ECO:0000313" key="7">
    <source>
        <dbReference type="EMBL" id="QXB17913.1"/>
    </source>
</evidence>
<dbReference type="PROSITE" id="PS50931">
    <property type="entry name" value="HTH_LYSR"/>
    <property type="match status" value="1"/>
</dbReference>
<keyword evidence="3" id="KW-0238">DNA-binding</keyword>
<evidence type="ECO:0000256" key="5">
    <source>
        <dbReference type="SAM" id="MobiDB-lite"/>
    </source>
</evidence>
<dbReference type="PANTHER" id="PTHR30126:SF40">
    <property type="entry name" value="HTH-TYPE TRANSCRIPTIONAL REGULATOR GLTR"/>
    <property type="match status" value="1"/>
</dbReference>
<dbReference type="InterPro" id="IPR036390">
    <property type="entry name" value="WH_DNA-bd_sf"/>
</dbReference>
<evidence type="ECO:0000256" key="1">
    <source>
        <dbReference type="ARBA" id="ARBA00009437"/>
    </source>
</evidence>
<dbReference type="Pfam" id="PF00126">
    <property type="entry name" value="HTH_1"/>
    <property type="match status" value="1"/>
</dbReference>
<dbReference type="Gene3D" id="1.10.10.10">
    <property type="entry name" value="Winged helix-like DNA-binding domain superfamily/Winged helix DNA-binding domain"/>
    <property type="match status" value="1"/>
</dbReference>
<evidence type="ECO:0000256" key="4">
    <source>
        <dbReference type="ARBA" id="ARBA00023163"/>
    </source>
</evidence>
<evidence type="ECO:0000259" key="6">
    <source>
        <dbReference type="PROSITE" id="PS50931"/>
    </source>
</evidence>
<dbReference type="GeneID" id="92750202"/>
<dbReference type="InterPro" id="IPR036388">
    <property type="entry name" value="WH-like_DNA-bd_sf"/>
</dbReference>
<name>A0ABX8KTD5_9CORY</name>
<proteinExistence type="inferred from homology"/>
<reference evidence="7 8" key="1">
    <citation type="submission" date="2021-06" db="EMBL/GenBank/DDBJ databases">
        <title>FDA dAtabase for Regulatory Grade micrObial Sequences (FDA-ARGOS): Supporting development and validation of Infectious Disease Dx tests.</title>
        <authorList>
            <person name="Sproer C."/>
            <person name="Gronow S."/>
            <person name="Severitt S."/>
            <person name="Schroder I."/>
            <person name="Tallon L."/>
            <person name="Sadzewicz L."/>
            <person name="Zhao X."/>
            <person name="Boylan J."/>
            <person name="Ott S."/>
            <person name="Bowen H."/>
            <person name="Vavikolanu K."/>
            <person name="Mehta A."/>
            <person name="Aluvathingal J."/>
            <person name="Nadendla S."/>
            <person name="Lowell S."/>
            <person name="Myers T."/>
            <person name="Yan Y."/>
        </authorList>
    </citation>
    <scope>NUCLEOTIDE SEQUENCE [LARGE SCALE GENOMIC DNA]</scope>
    <source>
        <strain evidence="7 8">FDAARGOS 1425</strain>
    </source>
</reference>
<comment type="similarity">
    <text evidence="1">Belongs to the LysR transcriptional regulatory family.</text>
</comment>
<feature type="domain" description="HTH lysR-type" evidence="6">
    <location>
        <begin position="39"/>
        <end position="96"/>
    </location>
</feature>
<evidence type="ECO:0000256" key="3">
    <source>
        <dbReference type="ARBA" id="ARBA00023125"/>
    </source>
</evidence>
<protein>
    <submittedName>
        <fullName evidence="7">LysR family transcriptional regulator</fullName>
    </submittedName>
</protein>
<feature type="region of interest" description="Disordered" evidence="5">
    <location>
        <begin position="1"/>
        <end position="21"/>
    </location>
</feature>
<evidence type="ECO:0000313" key="8">
    <source>
        <dbReference type="Proteomes" id="UP000683520"/>
    </source>
</evidence>
<dbReference type="Proteomes" id="UP000683520">
    <property type="component" value="Chromosome"/>
</dbReference>
<keyword evidence="4" id="KW-0804">Transcription</keyword>
<dbReference type="SUPFAM" id="SSF53850">
    <property type="entry name" value="Periplasmic binding protein-like II"/>
    <property type="match status" value="1"/>
</dbReference>
<dbReference type="RefSeq" id="WP_092101827.1">
    <property type="nucleotide sequence ID" value="NZ_CP047198.1"/>
</dbReference>
<keyword evidence="8" id="KW-1185">Reference proteome</keyword>
<keyword evidence="2" id="KW-0805">Transcription regulation</keyword>
<sequence length="338" mass="37067">MPENNIHTAKQKPFIPPTTSPTELTTYIGTPPIPLGHTLDLSEIRTLHTVVSEGSMSRAASFLELAQPTVSRQIRAIEEEIGTQVFYRRSTGTVLTPAGEEFVSLTKGILLELDRSIALMKLRYSRKSVFKIACTQTTAHAILAPFIADVNPPIIDLVIVDATEADKRLETGADLAITTLRPPPDRCSMEVASLNIRVQAPDIAIQKVSKEHHFIDLENFKDEEWILPRTGVPHAVFSKYNTLNSEVRKRYVTTGVVAQSLAANGYGYAIVTELPALGLAAKTARANGEPITCPLFASWDTRHEADEELRSIANRLAFWLKNAPGAAGITPENDAFES</sequence>
<dbReference type="InterPro" id="IPR000847">
    <property type="entry name" value="LysR_HTH_N"/>
</dbReference>
<dbReference type="EMBL" id="CP077302">
    <property type="protein sequence ID" value="QXB17913.1"/>
    <property type="molecule type" value="Genomic_DNA"/>
</dbReference>
<dbReference type="PANTHER" id="PTHR30126">
    <property type="entry name" value="HTH-TYPE TRANSCRIPTIONAL REGULATOR"/>
    <property type="match status" value="1"/>
</dbReference>
<gene>
    <name evidence="7" type="ORF">I6L55_08420</name>
</gene>
<dbReference type="PRINTS" id="PR00039">
    <property type="entry name" value="HTHLYSR"/>
</dbReference>
<organism evidence="7 8">
    <name type="scientific">Corynebacterium coyleae</name>
    <dbReference type="NCBI Taxonomy" id="53374"/>
    <lineage>
        <taxon>Bacteria</taxon>
        <taxon>Bacillati</taxon>
        <taxon>Actinomycetota</taxon>
        <taxon>Actinomycetes</taxon>
        <taxon>Mycobacteriales</taxon>
        <taxon>Corynebacteriaceae</taxon>
        <taxon>Corynebacterium</taxon>
    </lineage>
</organism>